<dbReference type="EMBL" id="SZVO01000023">
    <property type="protein sequence ID" value="TKT86654.1"/>
    <property type="molecule type" value="Genomic_DNA"/>
</dbReference>
<comment type="caution">
    <text evidence="2">The sequence shown here is derived from an EMBL/GenBank/DDBJ whole genome shotgun (WGS) entry which is preliminary data.</text>
</comment>
<feature type="compositionally biased region" description="Basic and acidic residues" evidence="1">
    <location>
        <begin position="99"/>
        <end position="111"/>
    </location>
</feature>
<dbReference type="OrthoDB" id="9909766at2"/>
<evidence type="ECO:0000313" key="3">
    <source>
        <dbReference type="Proteomes" id="UP000304900"/>
    </source>
</evidence>
<evidence type="ECO:0000313" key="2">
    <source>
        <dbReference type="EMBL" id="TKT86654.1"/>
    </source>
</evidence>
<dbReference type="Proteomes" id="UP000304900">
    <property type="component" value="Unassembled WGS sequence"/>
</dbReference>
<feature type="region of interest" description="Disordered" evidence="1">
    <location>
        <begin position="98"/>
        <end position="118"/>
    </location>
</feature>
<proteinExistence type="predicted"/>
<reference evidence="2 3" key="1">
    <citation type="submission" date="2019-05" db="EMBL/GenBank/DDBJ databases">
        <title>Dyadobacter AR-3-8 sp. nov., isolated from arctic soil.</title>
        <authorList>
            <person name="Chaudhary D.K."/>
        </authorList>
    </citation>
    <scope>NUCLEOTIDE SEQUENCE [LARGE SCALE GENOMIC DNA]</scope>
    <source>
        <strain evidence="2 3">AR-3-8</strain>
    </source>
</reference>
<gene>
    <name evidence="2" type="ORF">FDK13_31910</name>
</gene>
<accession>A0A4U6CYZ6</accession>
<sequence>MKAYSKILIGFLVQGLVIQTAFGQTKKTSDSVFVNAQIKPKFSEMVDYGLPTNKEGVHEFPGGKAPVSNQINSDGSIRINKTGRITVPAEIIRTTEIQKATDRNTDSDSKIKSKKRKN</sequence>
<protein>
    <submittedName>
        <fullName evidence="2">Uncharacterized protein</fullName>
    </submittedName>
</protein>
<dbReference type="RefSeq" id="WP_137344079.1">
    <property type="nucleotide sequence ID" value="NZ_BSQH01000026.1"/>
</dbReference>
<evidence type="ECO:0000256" key="1">
    <source>
        <dbReference type="SAM" id="MobiDB-lite"/>
    </source>
</evidence>
<dbReference type="AlphaFoldDB" id="A0A4U6CYZ6"/>
<keyword evidence="3" id="KW-1185">Reference proteome</keyword>
<organism evidence="2 3">
    <name type="scientific">Dyadobacter frigoris</name>
    <dbReference type="NCBI Taxonomy" id="2576211"/>
    <lineage>
        <taxon>Bacteria</taxon>
        <taxon>Pseudomonadati</taxon>
        <taxon>Bacteroidota</taxon>
        <taxon>Cytophagia</taxon>
        <taxon>Cytophagales</taxon>
        <taxon>Spirosomataceae</taxon>
        <taxon>Dyadobacter</taxon>
    </lineage>
</organism>
<name>A0A4U6CYZ6_9BACT</name>